<dbReference type="Proteomes" id="UP000499080">
    <property type="component" value="Unassembled WGS sequence"/>
</dbReference>
<dbReference type="InterPro" id="IPR036397">
    <property type="entry name" value="RNaseH_sf"/>
</dbReference>
<protein>
    <recommendedName>
        <fullName evidence="3">RNase H type-1 domain-containing protein</fullName>
    </recommendedName>
</protein>
<dbReference type="GO" id="GO:0003676">
    <property type="term" value="F:nucleic acid binding"/>
    <property type="evidence" value="ECO:0007669"/>
    <property type="project" value="InterPro"/>
</dbReference>
<dbReference type="OrthoDB" id="411823at2759"/>
<accession>A0A4Y2SSC8</accession>
<feature type="non-terminal residue" evidence="1">
    <location>
        <position position="140"/>
    </location>
</feature>
<proteinExistence type="predicted"/>
<evidence type="ECO:0000313" key="1">
    <source>
        <dbReference type="EMBL" id="GBN91278.1"/>
    </source>
</evidence>
<keyword evidence="2" id="KW-1185">Reference proteome</keyword>
<dbReference type="AlphaFoldDB" id="A0A4Y2SSC8"/>
<reference evidence="1 2" key="1">
    <citation type="journal article" date="2019" name="Sci. Rep.">
        <title>Orb-weaving spider Araneus ventricosus genome elucidates the spidroin gene catalogue.</title>
        <authorList>
            <person name="Kono N."/>
            <person name="Nakamura H."/>
            <person name="Ohtoshi R."/>
            <person name="Moran D.A.P."/>
            <person name="Shinohara A."/>
            <person name="Yoshida Y."/>
            <person name="Fujiwara M."/>
            <person name="Mori M."/>
            <person name="Tomita M."/>
            <person name="Arakawa K."/>
        </authorList>
    </citation>
    <scope>NUCLEOTIDE SEQUENCE [LARGE SCALE GENOMIC DNA]</scope>
</reference>
<dbReference type="EMBL" id="BGPR01023809">
    <property type="protein sequence ID" value="GBN91278.1"/>
    <property type="molecule type" value="Genomic_DNA"/>
</dbReference>
<comment type="caution">
    <text evidence="1">The sequence shown here is derived from an EMBL/GenBank/DDBJ whole genome shotgun (WGS) entry which is preliminary data.</text>
</comment>
<evidence type="ECO:0000313" key="2">
    <source>
        <dbReference type="Proteomes" id="UP000499080"/>
    </source>
</evidence>
<evidence type="ECO:0008006" key="3">
    <source>
        <dbReference type="Google" id="ProtNLM"/>
    </source>
</evidence>
<dbReference type="Gene3D" id="3.30.420.10">
    <property type="entry name" value="Ribonuclease H-like superfamily/Ribonuclease H"/>
    <property type="match status" value="1"/>
</dbReference>
<gene>
    <name evidence="1" type="ORF">AVEN_151194_1</name>
</gene>
<organism evidence="1 2">
    <name type="scientific">Araneus ventricosus</name>
    <name type="common">Orbweaver spider</name>
    <name type="synonym">Epeira ventricosa</name>
    <dbReference type="NCBI Taxonomy" id="182803"/>
    <lineage>
        <taxon>Eukaryota</taxon>
        <taxon>Metazoa</taxon>
        <taxon>Ecdysozoa</taxon>
        <taxon>Arthropoda</taxon>
        <taxon>Chelicerata</taxon>
        <taxon>Arachnida</taxon>
        <taxon>Araneae</taxon>
        <taxon>Araneomorphae</taxon>
        <taxon>Entelegynae</taxon>
        <taxon>Araneoidea</taxon>
        <taxon>Araneidae</taxon>
        <taxon>Araneus</taxon>
    </lineage>
</organism>
<sequence length="140" mass="15948">MNILFKRNLTFYQEKANNQSTRCVSVDAKQTETKTHKQPLRLPLCVGMRKIKKNKLKRTSFSRSVGSVPARAARPAAHSPSKNTLFQAEFAAFGEAVDWIIENEKKINIYTDSRSSIEALKNYRSGSEFVISIVTIKIRR</sequence>
<name>A0A4Y2SSC8_ARAVE</name>